<gene>
    <name evidence="3" type="ORF">GQE99_16325</name>
</gene>
<dbReference type="InterPro" id="IPR029058">
    <property type="entry name" value="AB_hydrolase_fold"/>
</dbReference>
<dbReference type="PANTHER" id="PTHR23025:SF4">
    <property type="entry name" value="ALPHA_BETA HYDROLASE FOLD-3 DOMAIN-CONTAINING PROTEIN"/>
    <property type="match status" value="1"/>
</dbReference>
<accession>A0A845M993</accession>
<keyword evidence="4" id="KW-1185">Reference proteome</keyword>
<dbReference type="Proteomes" id="UP000467322">
    <property type="component" value="Unassembled WGS sequence"/>
</dbReference>
<dbReference type="SUPFAM" id="SSF53474">
    <property type="entry name" value="alpha/beta-Hydrolases"/>
    <property type="match status" value="1"/>
</dbReference>
<feature type="domain" description="Alpha/beta hydrolase fold-3" evidence="2">
    <location>
        <begin position="77"/>
        <end position="279"/>
    </location>
</feature>
<evidence type="ECO:0000313" key="3">
    <source>
        <dbReference type="EMBL" id="MZR14587.1"/>
    </source>
</evidence>
<dbReference type="InterPro" id="IPR033140">
    <property type="entry name" value="Lipase_GDXG_put_SER_AS"/>
</dbReference>
<protein>
    <submittedName>
        <fullName evidence="3">Alpha/beta hydrolase fold domain-containing protein</fullName>
    </submittedName>
</protein>
<dbReference type="GO" id="GO:0004806">
    <property type="term" value="F:triacylglycerol lipase activity"/>
    <property type="evidence" value="ECO:0007669"/>
    <property type="project" value="TreeGrafter"/>
</dbReference>
<evidence type="ECO:0000259" key="2">
    <source>
        <dbReference type="Pfam" id="PF07859"/>
    </source>
</evidence>
<proteinExistence type="predicted"/>
<dbReference type="GO" id="GO:0019433">
    <property type="term" value="P:triglyceride catabolic process"/>
    <property type="evidence" value="ECO:0007669"/>
    <property type="project" value="TreeGrafter"/>
</dbReference>
<dbReference type="AlphaFoldDB" id="A0A845M993"/>
<dbReference type="Gene3D" id="3.40.50.1820">
    <property type="entry name" value="alpha/beta hydrolase"/>
    <property type="match status" value="1"/>
</dbReference>
<feature type="active site" evidence="1">
    <location>
        <position position="155"/>
    </location>
</feature>
<evidence type="ECO:0000256" key="1">
    <source>
        <dbReference type="PROSITE-ProRule" id="PRU10038"/>
    </source>
</evidence>
<dbReference type="GO" id="GO:0005829">
    <property type="term" value="C:cytosol"/>
    <property type="evidence" value="ECO:0007669"/>
    <property type="project" value="TreeGrafter"/>
</dbReference>
<dbReference type="Pfam" id="PF07859">
    <property type="entry name" value="Abhydrolase_3"/>
    <property type="match status" value="1"/>
</dbReference>
<reference evidence="3 4" key="1">
    <citation type="submission" date="2019-12" db="EMBL/GenBank/DDBJ databases">
        <title>Maritimibacter sp. nov. sp. isolated from sea sand.</title>
        <authorList>
            <person name="Kim J."/>
            <person name="Jeong S.E."/>
            <person name="Jung H.S."/>
            <person name="Jeon C.O."/>
        </authorList>
    </citation>
    <scope>NUCLEOTIDE SEQUENCE [LARGE SCALE GENOMIC DNA]</scope>
    <source>
        <strain evidence="3 4">DP07</strain>
    </source>
</reference>
<comment type="caution">
    <text evidence="3">The sequence shown here is derived from an EMBL/GenBank/DDBJ whole genome shotgun (WGS) entry which is preliminary data.</text>
</comment>
<dbReference type="EMBL" id="WTUX01000019">
    <property type="protein sequence ID" value="MZR14587.1"/>
    <property type="molecule type" value="Genomic_DNA"/>
</dbReference>
<dbReference type="InterPro" id="IPR013094">
    <property type="entry name" value="AB_hydrolase_3"/>
</dbReference>
<dbReference type="RefSeq" id="WP_161352697.1">
    <property type="nucleotide sequence ID" value="NZ_WTUX01000019.1"/>
</dbReference>
<keyword evidence="3" id="KW-0378">Hydrolase</keyword>
<evidence type="ECO:0000313" key="4">
    <source>
        <dbReference type="Proteomes" id="UP000467322"/>
    </source>
</evidence>
<dbReference type="PANTHER" id="PTHR23025">
    <property type="entry name" value="TRIACYLGLYCEROL LIPASE"/>
    <property type="match status" value="1"/>
</dbReference>
<dbReference type="PROSITE" id="PS01174">
    <property type="entry name" value="LIPASE_GDXG_SER"/>
    <property type="match status" value="1"/>
</dbReference>
<sequence>MPIDPCFADLLADPRNAVRPPPAAVPMDKVRRAADGAMALPDAPEMARIDERSVRLPDREIVVRHYRPTNADVLPLILFAHGGGWVWGSLDTHDPLCRELADRTGAAVISVAYRLAPEHHYPAAPDDVWAVLADIMARPEAYGVDPGRVALAGDSAGGQIVTETMVRALEAGHRPKHLALFYPALDPACDTASHAEFAEGAMLTHEGMRWFWDCYLGADRTIELRGIDDATAASFPPVTLQTAGCDVLRDEGRVFADRLRSLGVDVESRDHAGMLHGFLSLGVETPAIEATLALAAERLRDSLSAS</sequence>
<organism evidence="3 4">
    <name type="scientific">Maritimibacter harenae</name>
    <dbReference type="NCBI Taxonomy" id="2606218"/>
    <lineage>
        <taxon>Bacteria</taxon>
        <taxon>Pseudomonadati</taxon>
        <taxon>Pseudomonadota</taxon>
        <taxon>Alphaproteobacteria</taxon>
        <taxon>Rhodobacterales</taxon>
        <taxon>Roseobacteraceae</taxon>
        <taxon>Maritimibacter</taxon>
    </lineage>
</organism>
<name>A0A845M993_9RHOB</name>
<dbReference type="GO" id="GO:0004771">
    <property type="term" value="F:sterol ester esterase activity"/>
    <property type="evidence" value="ECO:0007669"/>
    <property type="project" value="TreeGrafter"/>
</dbReference>